<keyword evidence="2" id="KW-1185">Reference proteome</keyword>
<evidence type="ECO:0000313" key="2">
    <source>
        <dbReference type="Proteomes" id="UP000050424"/>
    </source>
</evidence>
<name>A0A0P7B0H4_9HYPO</name>
<dbReference type="EMBL" id="LKCW01000389">
    <property type="protein sequence ID" value="KPM34150.1"/>
    <property type="molecule type" value="Genomic_DNA"/>
</dbReference>
<protein>
    <submittedName>
        <fullName evidence="1">Uncharacterized protein</fullName>
    </submittedName>
</protein>
<dbReference type="AlphaFoldDB" id="A0A0P7B0H4"/>
<accession>A0A0P7B0H4</accession>
<proteinExistence type="predicted"/>
<sequence length="152" mass="17435">MSKPDWHDGFCRFPLSQELQDTLHTVEQSSNKDEPKKVPHSDIHLAELPWNHEKQNVARKIVTELGPYVKDWPGKEDIPKNWEGKDYVLYEGALVTPENQRDIYVARPFSSPPGAKVVIHNKDTGVVEPFMWEVSYAFAFMLETNVRNSGGE</sequence>
<evidence type="ECO:0000313" key="1">
    <source>
        <dbReference type="EMBL" id="KPM34150.1"/>
    </source>
</evidence>
<reference evidence="1 2" key="1">
    <citation type="submission" date="2015-09" db="EMBL/GenBank/DDBJ databases">
        <title>Draft genome of a European isolate of the apple canker pathogen Neonectria ditissima.</title>
        <authorList>
            <person name="Gomez-Cortecero A."/>
            <person name="Harrison R.J."/>
            <person name="Armitage A.D."/>
        </authorList>
    </citation>
    <scope>NUCLEOTIDE SEQUENCE [LARGE SCALE GENOMIC DNA]</scope>
    <source>
        <strain evidence="1 2">R09/05</strain>
    </source>
</reference>
<dbReference type="Proteomes" id="UP000050424">
    <property type="component" value="Unassembled WGS sequence"/>
</dbReference>
<dbReference type="OrthoDB" id="5009743at2759"/>
<comment type="caution">
    <text evidence="1">The sequence shown here is derived from an EMBL/GenBank/DDBJ whole genome shotgun (WGS) entry which is preliminary data.</text>
</comment>
<gene>
    <name evidence="1" type="ORF">AK830_g12423</name>
</gene>
<organism evidence="1 2">
    <name type="scientific">Neonectria ditissima</name>
    <dbReference type="NCBI Taxonomy" id="78410"/>
    <lineage>
        <taxon>Eukaryota</taxon>
        <taxon>Fungi</taxon>
        <taxon>Dikarya</taxon>
        <taxon>Ascomycota</taxon>
        <taxon>Pezizomycotina</taxon>
        <taxon>Sordariomycetes</taxon>
        <taxon>Hypocreomycetidae</taxon>
        <taxon>Hypocreales</taxon>
        <taxon>Nectriaceae</taxon>
        <taxon>Neonectria</taxon>
    </lineage>
</organism>